<dbReference type="PANTHER" id="PTHR21184:SF6">
    <property type="entry name" value="CONSERVED PLASMA MEMBRANE PROTEIN"/>
    <property type="match status" value="1"/>
</dbReference>
<dbReference type="InterPro" id="IPR019356">
    <property type="entry name" value="Menorin_dom"/>
</dbReference>
<keyword evidence="5" id="KW-1185">Reference proteome</keyword>
<gene>
    <name evidence="6" type="primary">LOC106058679</name>
</gene>
<protein>
    <submittedName>
        <fullName evidence="6">Protein FAM151A-like</fullName>
    </submittedName>
</protein>
<dbReference type="AlphaFoldDB" id="A0A9W3AGA1"/>
<evidence type="ECO:0000259" key="4">
    <source>
        <dbReference type="Pfam" id="PF25161"/>
    </source>
</evidence>
<organism evidence="5 6">
    <name type="scientific">Biomphalaria glabrata</name>
    <name type="common">Bloodfluke planorb</name>
    <name type="synonym">Freshwater snail</name>
    <dbReference type="NCBI Taxonomy" id="6526"/>
    <lineage>
        <taxon>Eukaryota</taxon>
        <taxon>Metazoa</taxon>
        <taxon>Spiralia</taxon>
        <taxon>Lophotrochozoa</taxon>
        <taxon>Mollusca</taxon>
        <taxon>Gastropoda</taxon>
        <taxon>Heterobranchia</taxon>
        <taxon>Euthyneura</taxon>
        <taxon>Panpulmonata</taxon>
        <taxon>Hygrophila</taxon>
        <taxon>Lymnaeoidea</taxon>
        <taxon>Planorbidae</taxon>
        <taxon>Biomphalaria</taxon>
    </lineage>
</organism>
<evidence type="ECO:0000256" key="1">
    <source>
        <dbReference type="ARBA" id="ARBA00044953"/>
    </source>
</evidence>
<evidence type="ECO:0000256" key="2">
    <source>
        <dbReference type="SAM" id="Phobius"/>
    </source>
</evidence>
<comment type="similarity">
    <text evidence="1">Belongs to the menorin family.</text>
</comment>
<dbReference type="OrthoDB" id="413402at2759"/>
<dbReference type="GeneID" id="106058679"/>
<feature type="domain" description="Menorin C-terminal" evidence="4">
    <location>
        <begin position="380"/>
        <end position="547"/>
    </location>
</feature>
<name>A0A9W3AGA1_BIOGL</name>
<keyword evidence="2" id="KW-0472">Membrane</keyword>
<accession>A0A9W3AGA1</accession>
<dbReference type="Pfam" id="PF10223">
    <property type="entry name" value="Menorin_N"/>
    <property type="match status" value="1"/>
</dbReference>
<dbReference type="PANTHER" id="PTHR21184">
    <property type="entry name" value="MENORIN (DENDRITIC BRANCHING PROTEIN)"/>
    <property type="match status" value="1"/>
</dbReference>
<keyword evidence="2" id="KW-1133">Transmembrane helix</keyword>
<dbReference type="Proteomes" id="UP001165740">
    <property type="component" value="Chromosome 5"/>
</dbReference>
<feature type="domain" description="Menorin-like" evidence="3">
    <location>
        <begin position="86"/>
        <end position="325"/>
    </location>
</feature>
<proteinExistence type="inferred from homology"/>
<dbReference type="GO" id="GO:0005615">
    <property type="term" value="C:extracellular space"/>
    <property type="evidence" value="ECO:0007669"/>
    <property type="project" value="TreeGrafter"/>
</dbReference>
<reference evidence="6" key="1">
    <citation type="submission" date="2025-08" db="UniProtKB">
        <authorList>
            <consortium name="RefSeq"/>
        </authorList>
    </citation>
    <scope>IDENTIFICATION</scope>
</reference>
<evidence type="ECO:0000313" key="6">
    <source>
        <dbReference type="RefSeq" id="XP_055886315.1"/>
    </source>
</evidence>
<dbReference type="RefSeq" id="XP_055886315.1">
    <property type="nucleotide sequence ID" value="XM_056030340.1"/>
</dbReference>
<evidence type="ECO:0000313" key="5">
    <source>
        <dbReference type="Proteomes" id="UP001165740"/>
    </source>
</evidence>
<feature type="transmembrane region" description="Helical" evidence="2">
    <location>
        <begin position="40"/>
        <end position="62"/>
    </location>
</feature>
<evidence type="ECO:0000259" key="3">
    <source>
        <dbReference type="Pfam" id="PF10223"/>
    </source>
</evidence>
<dbReference type="Pfam" id="PF25161">
    <property type="entry name" value="Menorin_C"/>
    <property type="match status" value="1"/>
</dbReference>
<dbReference type="InterPro" id="IPR057489">
    <property type="entry name" value="Menorin_C"/>
</dbReference>
<dbReference type="OMA" id="HGVNSWP"/>
<keyword evidence="2" id="KW-0812">Transmembrane</keyword>
<sequence>MSDKRLLISLNEPEDPDLSLQDVKTKAYSAQRQRFNKWRVASIVVTMITIVTFALLCTYWTIRPSSRSIHLYGTIGCLQFFDVDNDASKIRWERDVNSKQEIKNAMKNDKVQMISGDVVLKHQPMESKTQIPMMGKLTSNNSDITLKEWLLEVSNGKKGIRLHIHSPDALEVSFQLLRDFNVEKPITFPVWVHADVLQGPFGEKPSVDMTDFITLQKKIFPSCTLSFGWTTGSHTDLSQSAYSWDTVWDMLNLIQDGNIQDEIIFQVRLSLVHNSVPQLKWLIDNVKSSSLMVWHEEGDSVVTEDIMYISYKFPPNTVYFNLNHDRFQLLLDNYRHFSKDKVDPHVMIKDQRAFKHEDWWKMGFHRQKNSVLPSTVCIILTTPLVYLTSKSKYLSSSDVSIQGRITFFNRDNREAESHVTGLNIYIRPLQYDRFDNITGIRCFIGFGGEIEVAGVNLPDSIENFGKAARVTPTHTNCYRFKIVDEGTQILFWVTSLHDCTTLESVSDPDSLTPLLTVPIPTTLLSREPHPFVIKMEDVKRQVLIDELRIKQS</sequence>